<dbReference type="PANTHER" id="PTHR20916:SF26">
    <property type="entry name" value="CYSTEINE-RICH PROTEIN 2-BINDING PROTEIN"/>
    <property type="match status" value="1"/>
</dbReference>
<dbReference type="EMBL" id="AMQM01006745">
    <property type="status" value="NOT_ANNOTATED_CDS"/>
    <property type="molecule type" value="Genomic_DNA"/>
</dbReference>
<evidence type="ECO:0000256" key="9">
    <source>
        <dbReference type="ARBA" id="ARBA00023201"/>
    </source>
</evidence>
<evidence type="ECO:0000256" key="10">
    <source>
        <dbReference type="ARBA" id="ARBA00023303"/>
    </source>
</evidence>
<feature type="compositionally biased region" description="Low complexity" evidence="12">
    <location>
        <begin position="227"/>
        <end position="245"/>
    </location>
</feature>
<dbReference type="InterPro" id="IPR001873">
    <property type="entry name" value="ENaC"/>
</dbReference>
<dbReference type="GO" id="GO:0005272">
    <property type="term" value="F:sodium channel activity"/>
    <property type="evidence" value="ECO:0007669"/>
    <property type="project" value="UniProtKB-KW"/>
</dbReference>
<reference evidence="16" key="1">
    <citation type="submission" date="2012-12" db="EMBL/GenBank/DDBJ databases">
        <authorList>
            <person name="Hellsten U."/>
            <person name="Grimwood J."/>
            <person name="Chapman J.A."/>
            <person name="Shapiro H."/>
            <person name="Aerts A."/>
            <person name="Otillar R.P."/>
            <person name="Terry A.Y."/>
            <person name="Boore J.L."/>
            <person name="Simakov O."/>
            <person name="Marletaz F."/>
            <person name="Cho S.-J."/>
            <person name="Edsinger-Gonzales E."/>
            <person name="Havlak P."/>
            <person name="Kuo D.-H."/>
            <person name="Larsson T."/>
            <person name="Lv J."/>
            <person name="Arendt D."/>
            <person name="Savage R."/>
            <person name="Osoegawa K."/>
            <person name="de Jong P."/>
            <person name="Lindberg D.R."/>
            <person name="Seaver E.C."/>
            <person name="Weisblat D.A."/>
            <person name="Putnam N.H."/>
            <person name="Grigoriev I.V."/>
            <person name="Rokhsar D.S."/>
        </authorList>
    </citation>
    <scope>NUCLEOTIDE SEQUENCE</scope>
</reference>
<reference evidence="15" key="3">
    <citation type="submission" date="2015-06" db="UniProtKB">
        <authorList>
            <consortium name="EnsemblMetazoa"/>
        </authorList>
    </citation>
    <scope>IDENTIFICATION</scope>
</reference>
<evidence type="ECO:0000256" key="11">
    <source>
        <dbReference type="RuleBase" id="RU000679"/>
    </source>
</evidence>
<dbReference type="Pfam" id="PF00858">
    <property type="entry name" value="ASC"/>
    <property type="match status" value="1"/>
</dbReference>
<keyword evidence="3 11" id="KW-0894">Sodium channel</keyword>
<keyword evidence="8 13" id="KW-0472">Membrane</keyword>
<evidence type="ECO:0000256" key="8">
    <source>
        <dbReference type="ARBA" id="ARBA00023136"/>
    </source>
</evidence>
<keyword evidence="10 11" id="KW-0407">Ion channel</keyword>
<accession>T1FV22</accession>
<evidence type="ECO:0000256" key="5">
    <source>
        <dbReference type="ARBA" id="ARBA00022989"/>
    </source>
</evidence>
<dbReference type="AlphaFoldDB" id="T1FV22"/>
<comment type="subcellular location">
    <subcellularLocation>
        <location evidence="1">Membrane</location>
        <topology evidence="1">Multi-pass membrane protein</topology>
    </subcellularLocation>
</comment>
<dbReference type="PANTHER" id="PTHR20916">
    <property type="entry name" value="CYSTEINE AND GLYCINE-RICH PROTEIN 2 BINDING PROTEIN"/>
    <property type="match status" value="1"/>
</dbReference>
<dbReference type="GO" id="GO:0016020">
    <property type="term" value="C:membrane"/>
    <property type="evidence" value="ECO:0007669"/>
    <property type="project" value="UniProtKB-SubCell"/>
</dbReference>
<keyword evidence="4 11" id="KW-0812">Transmembrane</keyword>
<proteinExistence type="inferred from homology"/>
<evidence type="ECO:0000256" key="12">
    <source>
        <dbReference type="SAM" id="MobiDB-lite"/>
    </source>
</evidence>
<sequence length="352" mass="40063">MQTHQQQHNQPQQQKRFQQQQQTQQYSISDLAKRLNIDLSSMSFTTKLTETTDLLDKITDSIDPTHQLNRTDQGLIQAYKNLKDNLMHVRSFCHENNELIRQNIAEIDLSFENLVDTSLNFQECLSDVTSKEWTELLSQLGGLMAFFTGASVITILQIIMAIFKSSLICLKQRCCSDNNNKSTKNDVIIAGGKKKNGCRKCSNHHQLLFRSSFDAVEDSLLASTITNNNNNNENNNNNNNTNSNNDGYSKNNLLRQQQQLSQHSMLLGQPQGYSTLPTPTTNLNNFVNNFKTQQQLPIINSCGPRIKIDCISDCNPTVTTSTTQQTQQKHLQQNCSKKIIYNRFHKQAETDI</sequence>
<keyword evidence="16" id="KW-1185">Reference proteome</keyword>
<evidence type="ECO:0000256" key="2">
    <source>
        <dbReference type="ARBA" id="ARBA00022448"/>
    </source>
</evidence>
<dbReference type="Proteomes" id="UP000015101">
    <property type="component" value="Unassembled WGS sequence"/>
</dbReference>
<evidence type="ECO:0000256" key="1">
    <source>
        <dbReference type="ARBA" id="ARBA00004141"/>
    </source>
</evidence>
<organism evidence="15 16">
    <name type="scientific">Helobdella robusta</name>
    <name type="common">Californian leech</name>
    <dbReference type="NCBI Taxonomy" id="6412"/>
    <lineage>
        <taxon>Eukaryota</taxon>
        <taxon>Metazoa</taxon>
        <taxon>Spiralia</taxon>
        <taxon>Lophotrochozoa</taxon>
        <taxon>Annelida</taxon>
        <taxon>Clitellata</taxon>
        <taxon>Hirudinea</taxon>
        <taxon>Rhynchobdellida</taxon>
        <taxon>Glossiphoniidae</taxon>
        <taxon>Helobdella</taxon>
    </lineage>
</organism>
<dbReference type="InParanoid" id="T1FV22"/>
<dbReference type="KEGG" id="hro:HELRODRAFT_193499"/>
<gene>
    <name evidence="15" type="primary">20212668</name>
    <name evidence="14" type="ORF">HELRODRAFT_193499</name>
</gene>
<evidence type="ECO:0000313" key="14">
    <source>
        <dbReference type="EMBL" id="ESN95665.1"/>
    </source>
</evidence>
<dbReference type="HOGENOM" id="CLU_788190_0_0_1"/>
<evidence type="ECO:0000256" key="4">
    <source>
        <dbReference type="ARBA" id="ARBA00022692"/>
    </source>
</evidence>
<protein>
    <submittedName>
        <fullName evidence="14 15">Uncharacterized protein</fullName>
    </submittedName>
</protein>
<dbReference type="CTD" id="20212668"/>
<evidence type="ECO:0000256" key="7">
    <source>
        <dbReference type="ARBA" id="ARBA00023065"/>
    </source>
</evidence>
<dbReference type="EnsemblMetazoa" id="HelroT193499">
    <property type="protein sequence ID" value="HelroP193499"/>
    <property type="gene ID" value="HelroG193499"/>
</dbReference>
<evidence type="ECO:0000313" key="16">
    <source>
        <dbReference type="Proteomes" id="UP000015101"/>
    </source>
</evidence>
<feature type="transmembrane region" description="Helical" evidence="13">
    <location>
        <begin position="140"/>
        <end position="163"/>
    </location>
</feature>
<reference evidence="14 16" key="2">
    <citation type="journal article" date="2013" name="Nature">
        <title>Insights into bilaterian evolution from three spiralian genomes.</title>
        <authorList>
            <person name="Simakov O."/>
            <person name="Marletaz F."/>
            <person name="Cho S.J."/>
            <person name="Edsinger-Gonzales E."/>
            <person name="Havlak P."/>
            <person name="Hellsten U."/>
            <person name="Kuo D.H."/>
            <person name="Larsson T."/>
            <person name="Lv J."/>
            <person name="Arendt D."/>
            <person name="Savage R."/>
            <person name="Osoegawa K."/>
            <person name="de Jong P."/>
            <person name="Grimwood J."/>
            <person name="Chapman J.A."/>
            <person name="Shapiro H."/>
            <person name="Aerts A."/>
            <person name="Otillar R.P."/>
            <person name="Terry A.Y."/>
            <person name="Boore J.L."/>
            <person name="Grigoriev I.V."/>
            <person name="Lindberg D.R."/>
            <person name="Seaver E.C."/>
            <person name="Weisblat D.A."/>
            <person name="Putnam N.H."/>
            <person name="Rokhsar D.S."/>
        </authorList>
    </citation>
    <scope>NUCLEOTIDE SEQUENCE</scope>
</reference>
<dbReference type="Gene3D" id="1.10.287.770">
    <property type="entry name" value="YojJ-like"/>
    <property type="match status" value="1"/>
</dbReference>
<evidence type="ECO:0000256" key="13">
    <source>
        <dbReference type="SAM" id="Phobius"/>
    </source>
</evidence>
<feature type="region of interest" description="Disordered" evidence="12">
    <location>
        <begin position="225"/>
        <end position="250"/>
    </location>
</feature>
<evidence type="ECO:0000256" key="3">
    <source>
        <dbReference type="ARBA" id="ARBA00022461"/>
    </source>
</evidence>
<name>T1FV22_HELRO</name>
<keyword evidence="5 13" id="KW-1133">Transmembrane helix</keyword>
<comment type="similarity">
    <text evidence="11">Belongs to the amiloride-sensitive sodium channel (TC 1.A.6) family.</text>
</comment>
<dbReference type="RefSeq" id="XP_009026227.1">
    <property type="nucleotide sequence ID" value="XM_009027979.1"/>
</dbReference>
<dbReference type="EMBL" id="KB097510">
    <property type="protein sequence ID" value="ESN95665.1"/>
    <property type="molecule type" value="Genomic_DNA"/>
</dbReference>
<dbReference type="GeneID" id="20212668"/>
<evidence type="ECO:0000313" key="15">
    <source>
        <dbReference type="EnsemblMetazoa" id="HelroP193499"/>
    </source>
</evidence>
<feature type="region of interest" description="Disordered" evidence="12">
    <location>
        <begin position="1"/>
        <end position="23"/>
    </location>
</feature>
<evidence type="ECO:0000256" key="6">
    <source>
        <dbReference type="ARBA" id="ARBA00023053"/>
    </source>
</evidence>
<keyword evidence="9 11" id="KW-0739">Sodium transport</keyword>
<keyword evidence="6" id="KW-0915">Sodium</keyword>
<keyword evidence="7 11" id="KW-0406">Ion transport</keyword>
<keyword evidence="2 11" id="KW-0813">Transport</keyword>